<keyword evidence="3" id="KW-1185">Reference proteome</keyword>
<accession>A0A5B2VFN7</accession>
<dbReference type="SUPFAM" id="SSF54427">
    <property type="entry name" value="NTF2-like"/>
    <property type="match status" value="1"/>
</dbReference>
<gene>
    <name evidence="2" type="ORF">F0L74_19315</name>
</gene>
<reference evidence="2 3" key="2">
    <citation type="submission" date="2019-09" db="EMBL/GenBank/DDBJ databases">
        <authorList>
            <person name="Jin C."/>
        </authorList>
    </citation>
    <scope>NUCLEOTIDE SEQUENCE [LARGE SCALE GENOMIC DNA]</scope>
    <source>
        <strain evidence="2 3">BN140078</strain>
    </source>
</reference>
<dbReference type="Pfam" id="PF12680">
    <property type="entry name" value="SnoaL_2"/>
    <property type="match status" value="1"/>
</dbReference>
<comment type="caution">
    <text evidence="2">The sequence shown here is derived from an EMBL/GenBank/DDBJ whole genome shotgun (WGS) entry which is preliminary data.</text>
</comment>
<proteinExistence type="predicted"/>
<dbReference type="AlphaFoldDB" id="A0A5B2VFN7"/>
<dbReference type="InterPro" id="IPR037401">
    <property type="entry name" value="SnoaL-like"/>
</dbReference>
<evidence type="ECO:0000259" key="1">
    <source>
        <dbReference type="Pfam" id="PF12680"/>
    </source>
</evidence>
<protein>
    <submittedName>
        <fullName evidence="2">Nuclear transport factor 2 family protein</fullName>
    </submittedName>
</protein>
<dbReference type="Gene3D" id="3.10.450.50">
    <property type="match status" value="1"/>
</dbReference>
<feature type="domain" description="SnoaL-like" evidence="1">
    <location>
        <begin position="12"/>
        <end position="112"/>
    </location>
</feature>
<evidence type="ECO:0000313" key="2">
    <source>
        <dbReference type="EMBL" id="KAA2238383.1"/>
    </source>
</evidence>
<sequence>MISREQALQFADEWVAAWNAHDLDAVLTHYTENFEMSSPFILQMGMSPDGRLKGKVNVRNYWEKALAKYHDLHFDLHEVLSCINTVIIYYTSVNGKKAAEFFVFNEDGKVVQAIGHYN</sequence>
<evidence type="ECO:0000313" key="3">
    <source>
        <dbReference type="Proteomes" id="UP000324611"/>
    </source>
</evidence>
<dbReference type="RefSeq" id="WP_149839565.1">
    <property type="nucleotide sequence ID" value="NZ_VUOC01000004.1"/>
</dbReference>
<organism evidence="2 3">
    <name type="scientific">Chitinophaga agrisoli</name>
    <dbReference type="NCBI Taxonomy" id="2607653"/>
    <lineage>
        <taxon>Bacteria</taxon>
        <taxon>Pseudomonadati</taxon>
        <taxon>Bacteroidota</taxon>
        <taxon>Chitinophagia</taxon>
        <taxon>Chitinophagales</taxon>
        <taxon>Chitinophagaceae</taxon>
        <taxon>Chitinophaga</taxon>
    </lineage>
</organism>
<dbReference type="EMBL" id="VUOC01000004">
    <property type="protein sequence ID" value="KAA2238383.1"/>
    <property type="molecule type" value="Genomic_DNA"/>
</dbReference>
<dbReference type="Proteomes" id="UP000324611">
    <property type="component" value="Unassembled WGS sequence"/>
</dbReference>
<reference evidence="2 3" key="1">
    <citation type="submission" date="2019-09" db="EMBL/GenBank/DDBJ databases">
        <title>Chitinophaga ginsengihumi sp. nov., isolated from soil of ginseng rhizosphere.</title>
        <authorList>
            <person name="Lee J."/>
        </authorList>
    </citation>
    <scope>NUCLEOTIDE SEQUENCE [LARGE SCALE GENOMIC DNA]</scope>
    <source>
        <strain evidence="2 3">BN140078</strain>
    </source>
</reference>
<name>A0A5B2VFN7_9BACT</name>
<dbReference type="InterPro" id="IPR032710">
    <property type="entry name" value="NTF2-like_dom_sf"/>
</dbReference>